<feature type="transmembrane region" description="Helical" evidence="1">
    <location>
        <begin position="139"/>
        <end position="158"/>
    </location>
</feature>
<keyword evidence="1" id="KW-0472">Membrane</keyword>
<evidence type="ECO:0000313" key="3">
    <source>
        <dbReference type="Proteomes" id="UP001240250"/>
    </source>
</evidence>
<gene>
    <name evidence="2" type="ORF">JO380_002077</name>
</gene>
<dbReference type="PANTHER" id="PTHR30199:SF0">
    <property type="entry name" value="INNER MEMBRANE PROTEIN YDCO"/>
    <property type="match status" value="1"/>
</dbReference>
<dbReference type="Proteomes" id="UP001240250">
    <property type="component" value="Unassembled WGS sequence"/>
</dbReference>
<feature type="transmembrane region" description="Helical" evidence="1">
    <location>
        <begin position="113"/>
        <end position="133"/>
    </location>
</feature>
<reference evidence="2 3" key="1">
    <citation type="submission" date="2023-07" db="EMBL/GenBank/DDBJ databases">
        <title>Sequencing the genomes of 1000 actinobacteria strains.</title>
        <authorList>
            <person name="Klenk H.-P."/>
        </authorList>
    </citation>
    <scope>NUCLEOTIDE SEQUENCE [LARGE SCALE GENOMIC DNA]</scope>
    <source>
        <strain evidence="2 3">DSM 14785</strain>
    </source>
</reference>
<feature type="transmembrane region" description="Helical" evidence="1">
    <location>
        <begin position="39"/>
        <end position="58"/>
    </location>
</feature>
<feature type="transmembrane region" description="Helical" evidence="1">
    <location>
        <begin position="293"/>
        <end position="313"/>
    </location>
</feature>
<feature type="transmembrane region" description="Helical" evidence="1">
    <location>
        <begin position="165"/>
        <end position="186"/>
    </location>
</feature>
<evidence type="ECO:0000256" key="1">
    <source>
        <dbReference type="SAM" id="Phobius"/>
    </source>
</evidence>
<organism evidence="2 3">
    <name type="scientific">Cellulomonas iranensis</name>
    <dbReference type="NCBI Taxonomy" id="76862"/>
    <lineage>
        <taxon>Bacteria</taxon>
        <taxon>Bacillati</taxon>
        <taxon>Actinomycetota</taxon>
        <taxon>Actinomycetes</taxon>
        <taxon>Micrococcales</taxon>
        <taxon>Cellulomonadaceae</taxon>
        <taxon>Cellulomonas</taxon>
    </lineage>
</organism>
<evidence type="ECO:0000313" key="2">
    <source>
        <dbReference type="EMBL" id="MDQ0425696.1"/>
    </source>
</evidence>
<feature type="transmembrane region" description="Helical" evidence="1">
    <location>
        <begin position="319"/>
        <end position="338"/>
    </location>
</feature>
<name>A0ABU0GK18_9CELL</name>
<keyword evidence="3" id="KW-1185">Reference proteome</keyword>
<feature type="transmembrane region" description="Helical" evidence="1">
    <location>
        <begin position="198"/>
        <end position="218"/>
    </location>
</feature>
<accession>A0ABU0GK18</accession>
<feature type="transmembrane region" description="Helical" evidence="1">
    <location>
        <begin position="350"/>
        <end position="376"/>
    </location>
</feature>
<keyword evidence="1" id="KW-1133">Transmembrane helix</keyword>
<dbReference type="InterPro" id="IPR004711">
    <property type="entry name" value="Benzoate_Transporter"/>
</dbReference>
<keyword evidence="1" id="KW-0812">Transmembrane</keyword>
<dbReference type="EMBL" id="JAUSVM010000001">
    <property type="protein sequence ID" value="MDQ0425696.1"/>
    <property type="molecule type" value="Genomic_DNA"/>
</dbReference>
<feature type="transmembrane region" description="Helical" evidence="1">
    <location>
        <begin position="65"/>
        <end position="83"/>
    </location>
</feature>
<dbReference type="Pfam" id="PF03594">
    <property type="entry name" value="BenE"/>
    <property type="match status" value="1"/>
</dbReference>
<comment type="caution">
    <text evidence="2">The sequence shown here is derived from an EMBL/GenBank/DDBJ whole genome shotgun (WGS) entry which is preliminary data.</text>
</comment>
<feature type="transmembrane region" description="Helical" evidence="1">
    <location>
        <begin position="89"/>
        <end position="106"/>
    </location>
</feature>
<dbReference type="PANTHER" id="PTHR30199">
    <property type="entry name" value="MFS FAMILY TRANSPORTER, PREDICTED SUBSTRATE BENZOATE"/>
    <property type="match status" value="1"/>
</dbReference>
<sequence>MERLQPHLVGLVTALVGFTSSFAVVLAGLRAVGADPRQATSGLVALCAVQGLATVVLSQRYRTPLTAAWSTPGAALLVATGSVAGGWPAAVGAFVVCGGLVVLTALWRPLGRLVAAVPAPLAQAMLAGVLLALCLAPVRGLVAAPLLVAPVVLLWLVLLRLAPRWAAPAAFAAALVVAVVVTTRAGHPPALVAPLVELTAPAFTPGALVGIAVPLYLVTMASQNVPGAAVVASAGYAVPWRASLLVTGAGTVAGAAAGGHAVNLAAITAALPASPDAHPDPARRWVASRTAGVCYLVLAALAPTLTALVAAAPAGLVEAVAGLALLPALGSALAVAAADAERRVPALVTFLLAASSVTIAGVGSAFWGLVAGLAAWRWLRPRVAAPVPSRT</sequence>
<dbReference type="NCBIfam" id="TIGR00843">
    <property type="entry name" value="benE"/>
    <property type="match status" value="1"/>
</dbReference>
<dbReference type="RefSeq" id="WP_070320779.1">
    <property type="nucleotide sequence ID" value="NZ_JAUSVM010000001.1"/>
</dbReference>
<protein>
    <submittedName>
        <fullName evidence="2">Benzoate membrane transport protein</fullName>
    </submittedName>
</protein>
<proteinExistence type="predicted"/>